<organism evidence="2">
    <name type="scientific">Micromonospora sp. CCTCC AA 2012012</name>
    <dbReference type="NCBI Taxonomy" id="3111921"/>
    <lineage>
        <taxon>Bacteria</taxon>
        <taxon>Bacillati</taxon>
        <taxon>Actinomycetota</taxon>
        <taxon>Actinomycetes</taxon>
        <taxon>Micromonosporales</taxon>
        <taxon>Micromonosporaceae</taxon>
        <taxon>Micromonospora</taxon>
    </lineage>
</organism>
<dbReference type="EMBL" id="CP159342">
    <property type="protein sequence ID" value="XCH73840.1"/>
    <property type="molecule type" value="Genomic_DNA"/>
</dbReference>
<protein>
    <submittedName>
        <fullName evidence="2">Uncharacterized protein</fullName>
    </submittedName>
</protein>
<gene>
    <name evidence="2" type="ORF">ABUL08_26750</name>
    <name evidence="1" type="ORF">VK199_26665</name>
</gene>
<dbReference type="RefSeq" id="WP_350932794.1">
    <property type="nucleotide sequence ID" value="NZ_CP157762.1"/>
</dbReference>
<evidence type="ECO:0000313" key="1">
    <source>
        <dbReference type="EMBL" id="XBP93142.1"/>
    </source>
</evidence>
<reference evidence="2" key="2">
    <citation type="submission" date="2024-06" db="EMBL/GenBank/DDBJ databases">
        <title>Micromonospora mangrovi CCTCC AA 2012012 genome sequences.</title>
        <authorList>
            <person name="Gao J."/>
        </authorList>
    </citation>
    <scope>NUCLEOTIDE SEQUENCE</scope>
    <source>
        <strain evidence="2">CCTCC AA 2012012</strain>
    </source>
</reference>
<proteinExistence type="predicted"/>
<dbReference type="AlphaFoldDB" id="A0AAU8HCD8"/>
<evidence type="ECO:0000313" key="2">
    <source>
        <dbReference type="EMBL" id="XCH73840.1"/>
    </source>
</evidence>
<accession>A0AAU8HCD8</accession>
<sequence length="475" mass="52487">MGERSTSTYAGYLAGLALRVAELRERFPDALVSCDVRGEFPGPDLICWNGDPEEIWVWLFEPDGPDGVARARERLREFLADPREVTGVVAKRVVAGPNSAFPAVSVEAASPLDSRQRVEVRHGPVDGIQLHRDFDVEKKTPQAERTAMIDAVEAATDADAESREALGFRRAETVPADFTEAPAAESGSTWQRPEVIHLQLTVELPGGAGQDGGRVAREWFESAWRLFHDLLPPDVLPSDSRVDRSPAGVLIGAVDPEDEERSWEAWFSNDSWEQFRAGLGRRAASVEFLRVDLTRQEWLATLMPLDNAGLDIDLWHYQVDDRQLAVLGIEIPRALFVSGESAALALLRRAAEEAGVLFGLVGIDYGVQLMTGLEYALYLHPWDTVRSVDRTLRGYSWVTIVSEAQTARLGGAEQLRASGAFARVEQLAGGGCWLQATETFAGYTDVEAEAVFRALRPLLPEEAYPSTFKNEWRDV</sequence>
<reference evidence="1" key="1">
    <citation type="submission" date="2024-01" db="EMBL/GenBank/DDBJ databases">
        <title>The genome sequence of Micromonospora mangrovi CCTCC AA 2012012.</title>
        <authorList>
            <person name="Gao J."/>
        </authorList>
    </citation>
    <scope>NUCLEOTIDE SEQUENCE</scope>
    <source>
        <strain evidence="1">CCTCC AA 2012012</strain>
    </source>
</reference>
<name>A0AAU8HCD8_9ACTN</name>
<dbReference type="EMBL" id="CP157762">
    <property type="protein sequence ID" value="XBP93142.1"/>
    <property type="molecule type" value="Genomic_DNA"/>
</dbReference>